<dbReference type="PANTHER" id="PTHR23052:SF1">
    <property type="entry name" value="AXONEMAL DYNEIN LIGHT CHAIN DOMAIN-CONTAINING PROTEIN 1"/>
    <property type="match status" value="1"/>
</dbReference>
<evidence type="ECO:0000313" key="5">
    <source>
        <dbReference type="Proteomes" id="UP001249851"/>
    </source>
</evidence>
<feature type="coiled-coil region" evidence="2">
    <location>
        <begin position="489"/>
        <end position="534"/>
    </location>
</feature>
<keyword evidence="1 2" id="KW-0175">Coiled coil</keyword>
<gene>
    <name evidence="4" type="ORF">P5673_023040</name>
</gene>
<reference evidence="4" key="1">
    <citation type="journal article" date="2023" name="G3 (Bethesda)">
        <title>Whole genome assembly and annotation of the endangered Caribbean coral Acropora cervicornis.</title>
        <authorList>
            <person name="Selwyn J.D."/>
            <person name="Vollmer S.V."/>
        </authorList>
    </citation>
    <scope>NUCLEOTIDE SEQUENCE</scope>
    <source>
        <strain evidence="4">K2</strain>
    </source>
</reference>
<dbReference type="InterPro" id="IPR052845">
    <property type="entry name" value="Axonemal_dynein_LC_domain"/>
</dbReference>
<accession>A0AAD9Q5Z6</accession>
<evidence type="ECO:0000256" key="2">
    <source>
        <dbReference type="SAM" id="Coils"/>
    </source>
</evidence>
<dbReference type="EMBL" id="JARQWQ010000063">
    <property type="protein sequence ID" value="KAK2555397.1"/>
    <property type="molecule type" value="Genomic_DNA"/>
</dbReference>
<organism evidence="4 5">
    <name type="scientific">Acropora cervicornis</name>
    <name type="common">Staghorn coral</name>
    <dbReference type="NCBI Taxonomy" id="6130"/>
    <lineage>
        <taxon>Eukaryota</taxon>
        <taxon>Metazoa</taxon>
        <taxon>Cnidaria</taxon>
        <taxon>Anthozoa</taxon>
        <taxon>Hexacorallia</taxon>
        <taxon>Scleractinia</taxon>
        <taxon>Astrocoeniina</taxon>
        <taxon>Acroporidae</taxon>
        <taxon>Acropora</taxon>
    </lineage>
</organism>
<feature type="coiled-coil region" evidence="2">
    <location>
        <begin position="384"/>
        <end position="436"/>
    </location>
</feature>
<reference evidence="4" key="2">
    <citation type="journal article" date="2023" name="Science">
        <title>Genomic signatures of disease resistance in endangered staghorn corals.</title>
        <authorList>
            <person name="Vollmer S.V."/>
            <person name="Selwyn J.D."/>
            <person name="Despard B.A."/>
            <person name="Roesel C.L."/>
        </authorList>
    </citation>
    <scope>NUCLEOTIDE SEQUENCE</scope>
    <source>
        <strain evidence="4">K2</strain>
    </source>
</reference>
<evidence type="ECO:0000256" key="3">
    <source>
        <dbReference type="SAM" id="MobiDB-lite"/>
    </source>
</evidence>
<dbReference type="PANTHER" id="PTHR23052">
    <property type="entry name" value="AXONEMAL DYNEIN LIGHT CHAIN DOMAIN-CONTAINING PROTEIN 1"/>
    <property type="match status" value="1"/>
</dbReference>
<feature type="region of interest" description="Disordered" evidence="3">
    <location>
        <begin position="944"/>
        <end position="976"/>
    </location>
</feature>
<comment type="caution">
    <text evidence="4">The sequence shown here is derived from an EMBL/GenBank/DDBJ whole genome shotgun (WGS) entry which is preliminary data.</text>
</comment>
<feature type="region of interest" description="Disordered" evidence="3">
    <location>
        <begin position="163"/>
        <end position="184"/>
    </location>
</feature>
<dbReference type="Pfam" id="PF10211">
    <property type="entry name" value="Ax_dynein_light"/>
    <property type="match status" value="1"/>
</dbReference>
<dbReference type="Proteomes" id="UP001249851">
    <property type="component" value="Unassembled WGS sequence"/>
</dbReference>
<evidence type="ECO:0000256" key="1">
    <source>
        <dbReference type="ARBA" id="ARBA00023054"/>
    </source>
</evidence>
<keyword evidence="5" id="KW-1185">Reference proteome</keyword>
<feature type="compositionally biased region" description="Polar residues" evidence="3">
    <location>
        <begin position="1083"/>
        <end position="1107"/>
    </location>
</feature>
<name>A0AAD9Q5Z6_ACRCE</name>
<feature type="region of interest" description="Disordered" evidence="3">
    <location>
        <begin position="1"/>
        <end position="24"/>
    </location>
</feature>
<feature type="region of interest" description="Disordered" evidence="3">
    <location>
        <begin position="85"/>
        <end position="106"/>
    </location>
</feature>
<feature type="compositionally biased region" description="Polar residues" evidence="3">
    <location>
        <begin position="174"/>
        <end position="184"/>
    </location>
</feature>
<dbReference type="AlphaFoldDB" id="A0AAD9Q5Z6"/>
<protein>
    <submittedName>
        <fullName evidence="4">Axonemal dynein light chain domain-containing protein 1</fullName>
    </submittedName>
</protein>
<feature type="compositionally biased region" description="Low complexity" evidence="3">
    <location>
        <begin position="1108"/>
        <end position="1133"/>
    </location>
</feature>
<dbReference type="GO" id="GO:0005737">
    <property type="term" value="C:cytoplasm"/>
    <property type="evidence" value="ECO:0007669"/>
    <property type="project" value="UniProtKB-ARBA"/>
</dbReference>
<feature type="compositionally biased region" description="Polar residues" evidence="3">
    <location>
        <begin position="1"/>
        <end position="23"/>
    </location>
</feature>
<evidence type="ECO:0000313" key="4">
    <source>
        <dbReference type="EMBL" id="KAK2555397.1"/>
    </source>
</evidence>
<sequence length="1133" mass="127384">MSVSTAIKPNESTQISAGETSRASRGLNKLVKTSSSSCVLPILERGKTQMEVVDSDDRGDILDRDKTFLTGMNDFIPDDILNSLTQRPVPPSREQLGPPSKHKKLKPLEVTPPAHRRPANVWNFPNGREKLKHLADQPPCLCGAGRDISFLYDAGASGRKGLDSAGKPLITPGSEKSQGSLGSKQLETVMKSKHDDNQEATEIQSQIPLSILPSEYHIVKNPGVMGLEFQEDKFTTYIKGHEDHLTVFPSMKPTGRQEVLKLKHAMDSLLARAGVDDEGKELSGPTQIHNLLELVRKEQNIYNVVFNEIIRQVTVECTERGELLANLRKRYADLLDRIPRQVKSLHQEVIAQRALDRRLTEELVRFKVSISSLTSELNSVKAHDREVTQQAKHAQEELQGALQESEKNASLISEYHELYELQRRRLEGLVDKLTEERDLWSSAAYTLSLKVTDKHSLNTAKKLHLCEKAWAKLSRHFAIFLSDKDSIQLEKLTNHVQTWRELSEKLNKRVDATEEGMRKKLQRLVSQLQRWRKEFQKIVNYDDGSVRPPDQQFIKRLYEDFKSWEGALNEEAELFTGETLLAREEELHQMNKEVDCWTDVAVKIFSRHQSEDGSRWPQHEVMLQFNTEVDRLHQQYHLRIIGENGVAKGIIDLVNPIETWCNKLNAVLNGGEMLLDSDWIRLSNLLREDWIDHLTVSLALIGSTQKDSARLSGEANNPMNVEEVFKKTVKWLSATTNGIDNEDAKIVGRVSRLHSAMIRWMITVLLRLTPDMEDKELEEINEQAKDEEVDASLGGGEILLQAVPEEICNRAQQLFAQLREFSFVLTNCCSDLVIDLIQERRDQGDEHADMDFKDLKRLAVECDGWIRTACLLVQDVMGEGFVFEDLSAGVKKKGCQEGVPSEAKTTTVEAPEKIEQIEGSAVEDAEEVGDKPHNLLPVIGDSIPLSETAKETSEGASIKESEGDHEVEGKNQQTEESRMHVLGHDDNVKTKTLEELPEDQEVEFLTLLETDGQQAAVRSPSPDTRKALEALAAVERLQVQLLETEERAQAAEERAIQAEAELKQALERIRALERSASRASASTGDGSQTPTDKAVSTSTVKRPNTQGSSAQQPPRSTSQQSSRPSTRASSRKK</sequence>
<feature type="compositionally biased region" description="Basic and acidic residues" evidence="3">
    <location>
        <begin position="948"/>
        <end position="976"/>
    </location>
</feature>
<proteinExistence type="predicted"/>
<feature type="region of interest" description="Disordered" evidence="3">
    <location>
        <begin position="1072"/>
        <end position="1133"/>
    </location>
</feature>
<dbReference type="InterPro" id="IPR019347">
    <property type="entry name" value="Axonemal_dynein_light_chain"/>
</dbReference>